<dbReference type="Pfam" id="PF13503">
    <property type="entry name" value="DUF4123"/>
    <property type="match status" value="1"/>
</dbReference>
<proteinExistence type="predicted"/>
<gene>
    <name evidence="3" type="ORF">MIM_c33980</name>
</gene>
<protein>
    <recommendedName>
        <fullName evidence="2">DUF4123 domain-containing protein</fullName>
    </recommendedName>
</protein>
<sequence length="326" mass="36132">MPGQADRDASLPTEIAAFFDQITAMPRPVWAVVDGARYGDLSLQLEQAGLSGRSLFLEHADEQVERMGGWLVPVQQREDLESLYGLAREIDSMVFWSCAAGEEALYRHLRSINMVMIPDDEPAPESEAAAGAADEADSADGAQPPASPGLREQSVMFRHYDPSVLASFLPLLNAGQFARLLGPATYLMMFAPDYGGARSVPRPDNLPISPRGPLRFSEQQMQELEQVRVDASQVKIVQFLRRNDSQHTAKMNDHELMRFVANADIKGRALGLRSERALGYWAWLLLGSNGAFAEQPFTREYLQGYPEDGSPDDKIYKLMDNLAQAN</sequence>
<evidence type="ECO:0000256" key="1">
    <source>
        <dbReference type="SAM" id="MobiDB-lite"/>
    </source>
</evidence>
<dbReference type="AlphaFoldDB" id="W0PER0"/>
<evidence type="ECO:0000313" key="4">
    <source>
        <dbReference type="Proteomes" id="UP000019095"/>
    </source>
</evidence>
<dbReference type="STRING" id="1247726.MIM_c33980"/>
<dbReference type="Proteomes" id="UP000019095">
    <property type="component" value="Chromosome"/>
</dbReference>
<dbReference type="EMBL" id="CP003915">
    <property type="protein sequence ID" value="AHG65459.1"/>
    <property type="molecule type" value="Genomic_DNA"/>
</dbReference>
<dbReference type="PATRIC" id="fig|1247726.3.peg.3760"/>
<dbReference type="KEGG" id="amim:MIM_c33980"/>
<feature type="region of interest" description="Disordered" evidence="1">
    <location>
        <begin position="118"/>
        <end position="149"/>
    </location>
</feature>
<organism evidence="3 4">
    <name type="scientific">Advenella mimigardefordensis (strain DSM 17166 / LMG 22922 / DPN7)</name>
    <dbReference type="NCBI Taxonomy" id="1247726"/>
    <lineage>
        <taxon>Bacteria</taxon>
        <taxon>Pseudomonadati</taxon>
        <taxon>Pseudomonadota</taxon>
        <taxon>Betaproteobacteria</taxon>
        <taxon>Burkholderiales</taxon>
        <taxon>Alcaligenaceae</taxon>
    </lineage>
</organism>
<dbReference type="HOGENOM" id="CLU_073781_0_0_4"/>
<evidence type="ECO:0000259" key="2">
    <source>
        <dbReference type="Pfam" id="PF13503"/>
    </source>
</evidence>
<evidence type="ECO:0000313" key="3">
    <source>
        <dbReference type="EMBL" id="AHG65459.1"/>
    </source>
</evidence>
<accession>W0PER0</accession>
<keyword evidence="4" id="KW-1185">Reference proteome</keyword>
<dbReference type="InterPro" id="IPR025391">
    <property type="entry name" value="DUF4123"/>
</dbReference>
<name>W0PER0_ADVMD</name>
<dbReference type="eggNOG" id="ENOG5033W5K">
    <property type="taxonomic scope" value="Bacteria"/>
</dbReference>
<feature type="domain" description="DUF4123" evidence="2">
    <location>
        <begin position="29"/>
        <end position="122"/>
    </location>
</feature>
<reference evidence="3 4" key="1">
    <citation type="journal article" date="2014" name="Microbiology">
        <title>Unravelling the complete genome sequence of Advenella mimigardefordensis strain DPN7T and novel insights in the catabolism of the xenobiotic polythioester precursor 3,3'-dithiodipropionate.</title>
        <authorList>
            <person name="Wubbeler J.H."/>
            <person name="Hiessl S."/>
            <person name="Schuldes J."/>
            <person name="Thurmer A."/>
            <person name="Daniel R."/>
            <person name="Steinbuchel A."/>
        </authorList>
    </citation>
    <scope>NUCLEOTIDE SEQUENCE [LARGE SCALE GENOMIC DNA]</scope>
    <source>
        <strain evidence="4">DSM 17166 / LMG 22922 / DPN7</strain>
    </source>
</reference>